<comment type="similarity">
    <text evidence="2">Belongs to the ING family.</text>
</comment>
<dbReference type="EMBL" id="JAVFWL010000002">
    <property type="protein sequence ID" value="KAK6735298.1"/>
    <property type="molecule type" value="Genomic_DNA"/>
</dbReference>
<keyword evidence="5" id="KW-0862">Zinc</keyword>
<evidence type="ECO:0000313" key="10">
    <source>
        <dbReference type="EMBL" id="KAK6735298.1"/>
    </source>
</evidence>
<dbReference type="PROSITE" id="PS50016">
    <property type="entry name" value="ZF_PHD_2"/>
    <property type="match status" value="1"/>
</dbReference>
<dbReference type="Proteomes" id="UP001303046">
    <property type="component" value="Unassembled WGS sequence"/>
</dbReference>
<dbReference type="PANTHER" id="PTHR10333">
    <property type="entry name" value="INHIBITOR OF GROWTH PROTEIN"/>
    <property type="match status" value="1"/>
</dbReference>
<evidence type="ECO:0000259" key="9">
    <source>
        <dbReference type="PROSITE" id="PS50016"/>
    </source>
</evidence>
<evidence type="ECO:0000256" key="5">
    <source>
        <dbReference type="ARBA" id="ARBA00022833"/>
    </source>
</evidence>
<dbReference type="CDD" id="cd15505">
    <property type="entry name" value="PHD_ING"/>
    <property type="match status" value="1"/>
</dbReference>
<keyword evidence="11" id="KW-1185">Reference proteome</keyword>
<evidence type="ECO:0000313" key="11">
    <source>
        <dbReference type="Proteomes" id="UP001303046"/>
    </source>
</evidence>
<gene>
    <name evidence="10" type="primary">Necator_chrII.g6266</name>
    <name evidence="10" type="ORF">RB195_018473</name>
</gene>
<dbReference type="InterPro" id="IPR013083">
    <property type="entry name" value="Znf_RING/FYVE/PHD"/>
</dbReference>
<dbReference type="PROSITE" id="PS01359">
    <property type="entry name" value="ZF_PHD_1"/>
    <property type="match status" value="1"/>
</dbReference>
<reference evidence="10 11" key="1">
    <citation type="submission" date="2023-08" db="EMBL/GenBank/DDBJ databases">
        <title>A Necator americanus chromosomal reference genome.</title>
        <authorList>
            <person name="Ilik V."/>
            <person name="Petrzelkova K.J."/>
            <person name="Pardy F."/>
            <person name="Fuh T."/>
            <person name="Niatou-Singa F.S."/>
            <person name="Gouil Q."/>
            <person name="Baker L."/>
            <person name="Ritchie M.E."/>
            <person name="Jex A.R."/>
            <person name="Gazzola D."/>
            <person name="Li H."/>
            <person name="Toshio Fujiwara R."/>
            <person name="Zhan B."/>
            <person name="Aroian R.V."/>
            <person name="Pafco B."/>
            <person name="Schwarz E.M."/>
        </authorList>
    </citation>
    <scope>NUCLEOTIDE SEQUENCE [LARGE SCALE GENOMIC DNA]</scope>
    <source>
        <strain evidence="10 11">Aroian</strain>
        <tissue evidence="10">Whole animal</tissue>
    </source>
</reference>
<dbReference type="InterPro" id="IPR028651">
    <property type="entry name" value="ING_fam"/>
</dbReference>
<dbReference type="SUPFAM" id="SSF57903">
    <property type="entry name" value="FYVE/PHD zinc finger"/>
    <property type="match status" value="1"/>
</dbReference>
<comment type="caution">
    <text evidence="10">The sequence shown here is derived from an EMBL/GenBank/DDBJ whole genome shotgun (WGS) entry which is preliminary data.</text>
</comment>
<feature type="region of interest" description="Disordered" evidence="8">
    <location>
        <begin position="66"/>
        <end position="93"/>
    </location>
</feature>
<evidence type="ECO:0000256" key="3">
    <source>
        <dbReference type="ARBA" id="ARBA00022723"/>
    </source>
</evidence>
<keyword evidence="3" id="KW-0479">Metal-binding</keyword>
<dbReference type="SMART" id="SM00249">
    <property type="entry name" value="PHD"/>
    <property type="match status" value="1"/>
</dbReference>
<sequence>MAFLAEYNHRCGTCTSTCSSAQMTSTTPSTMPTFVGPESRHGRPRKLTSRVQEMFKEAVQRQRHHHYQRATDIVHVNDVNTEDDEEISEEDEDESDDLRRKWCFCNEKSYGDMVACDNKTCPYQWFHYPCVNVSSTPKGRWYCPHCTEERSSRTETGDFTPAPTTAVL</sequence>
<dbReference type="InterPro" id="IPR011011">
    <property type="entry name" value="Znf_FYVE_PHD"/>
</dbReference>
<evidence type="ECO:0000256" key="2">
    <source>
        <dbReference type="ARBA" id="ARBA00010210"/>
    </source>
</evidence>
<dbReference type="InterPro" id="IPR001965">
    <property type="entry name" value="Znf_PHD"/>
</dbReference>
<name>A0ABR1C9Y6_NECAM</name>
<dbReference type="InterPro" id="IPR019787">
    <property type="entry name" value="Znf_PHD-finger"/>
</dbReference>
<evidence type="ECO:0000256" key="4">
    <source>
        <dbReference type="ARBA" id="ARBA00022771"/>
    </source>
</evidence>
<evidence type="ECO:0000256" key="1">
    <source>
        <dbReference type="ARBA" id="ARBA00004123"/>
    </source>
</evidence>
<feature type="compositionally biased region" description="Acidic residues" evidence="8">
    <location>
        <begin position="80"/>
        <end position="93"/>
    </location>
</feature>
<keyword evidence="6" id="KW-0539">Nucleus</keyword>
<dbReference type="Gene3D" id="3.30.40.10">
    <property type="entry name" value="Zinc/RING finger domain, C3HC4 (zinc finger)"/>
    <property type="match status" value="1"/>
</dbReference>
<organism evidence="10 11">
    <name type="scientific">Necator americanus</name>
    <name type="common">Human hookworm</name>
    <dbReference type="NCBI Taxonomy" id="51031"/>
    <lineage>
        <taxon>Eukaryota</taxon>
        <taxon>Metazoa</taxon>
        <taxon>Ecdysozoa</taxon>
        <taxon>Nematoda</taxon>
        <taxon>Chromadorea</taxon>
        <taxon>Rhabditida</taxon>
        <taxon>Rhabditina</taxon>
        <taxon>Rhabditomorpha</taxon>
        <taxon>Strongyloidea</taxon>
        <taxon>Ancylostomatidae</taxon>
        <taxon>Bunostominae</taxon>
        <taxon>Necator</taxon>
    </lineage>
</organism>
<evidence type="ECO:0000256" key="6">
    <source>
        <dbReference type="ARBA" id="ARBA00023242"/>
    </source>
</evidence>
<comment type="subcellular location">
    <subcellularLocation>
        <location evidence="1">Nucleus</location>
    </subcellularLocation>
</comment>
<dbReference type="InterPro" id="IPR019786">
    <property type="entry name" value="Zinc_finger_PHD-type_CS"/>
</dbReference>
<proteinExistence type="inferred from homology"/>
<protein>
    <recommendedName>
        <fullName evidence="9">PHD-type domain-containing protein</fullName>
    </recommendedName>
</protein>
<keyword evidence="4 7" id="KW-0863">Zinc-finger</keyword>
<evidence type="ECO:0000256" key="7">
    <source>
        <dbReference type="PROSITE-ProRule" id="PRU00146"/>
    </source>
</evidence>
<evidence type="ECO:0000256" key="8">
    <source>
        <dbReference type="SAM" id="MobiDB-lite"/>
    </source>
</evidence>
<feature type="domain" description="PHD-type" evidence="9">
    <location>
        <begin position="100"/>
        <end position="149"/>
    </location>
</feature>
<accession>A0ABR1C9Y6</accession>